<dbReference type="PROSITE" id="PS51178">
    <property type="entry name" value="PASTA"/>
    <property type="match status" value="1"/>
</dbReference>
<dbReference type="EMBL" id="JBHSYS010000002">
    <property type="protein sequence ID" value="MFC6957139.1"/>
    <property type="molecule type" value="Genomic_DNA"/>
</dbReference>
<evidence type="ECO:0000313" key="15">
    <source>
        <dbReference type="Proteomes" id="UP001596470"/>
    </source>
</evidence>
<reference evidence="15" key="1">
    <citation type="journal article" date="2019" name="Int. J. Syst. Evol. Microbiol.">
        <title>The Global Catalogue of Microorganisms (GCM) 10K type strain sequencing project: providing services to taxonomists for standard genome sequencing and annotation.</title>
        <authorList>
            <consortium name="The Broad Institute Genomics Platform"/>
            <consortium name="The Broad Institute Genome Sequencing Center for Infectious Disease"/>
            <person name="Wu L."/>
            <person name="Ma J."/>
        </authorList>
    </citation>
    <scope>NUCLEOTIDE SEQUENCE [LARGE SCALE GENOMIC DNA]</scope>
    <source>
        <strain evidence="15">KACC 12634</strain>
    </source>
</reference>
<keyword evidence="15" id="KW-1185">Reference proteome</keyword>
<dbReference type="SUPFAM" id="SSF56112">
    <property type="entry name" value="Protein kinase-like (PK-like)"/>
    <property type="match status" value="1"/>
</dbReference>
<comment type="caution">
    <text evidence="14">The sequence shown here is derived from an EMBL/GenBank/DDBJ whole genome shotgun (WGS) entry which is preliminary data.</text>
</comment>
<dbReference type="InterPro" id="IPR005543">
    <property type="entry name" value="PASTA_dom"/>
</dbReference>
<dbReference type="RefSeq" id="WP_382348193.1">
    <property type="nucleotide sequence ID" value="NZ_JBHMBP010000002.1"/>
</dbReference>
<dbReference type="PANTHER" id="PTHR43289">
    <property type="entry name" value="MITOGEN-ACTIVATED PROTEIN KINASE KINASE KINASE 20-RELATED"/>
    <property type="match status" value="1"/>
</dbReference>
<dbReference type="Gene3D" id="3.30.200.20">
    <property type="entry name" value="Phosphorylase Kinase, domain 1"/>
    <property type="match status" value="1"/>
</dbReference>
<feature type="transmembrane region" description="Helical" evidence="11">
    <location>
        <begin position="302"/>
        <end position="323"/>
    </location>
</feature>
<dbReference type="CDD" id="cd06577">
    <property type="entry name" value="PASTA_pknB"/>
    <property type="match status" value="1"/>
</dbReference>
<dbReference type="PROSITE" id="PS00108">
    <property type="entry name" value="PROTEIN_KINASE_ST"/>
    <property type="match status" value="1"/>
</dbReference>
<dbReference type="Gene3D" id="1.10.510.10">
    <property type="entry name" value="Transferase(Phosphotransferase) domain 1"/>
    <property type="match status" value="1"/>
</dbReference>
<evidence type="ECO:0000256" key="3">
    <source>
        <dbReference type="ARBA" id="ARBA00022679"/>
    </source>
</evidence>
<feature type="region of interest" description="Disordered" evidence="10">
    <location>
        <begin position="325"/>
        <end position="416"/>
    </location>
</feature>
<accession>A0ABW2D7D0</accession>
<keyword evidence="3" id="KW-0808">Transferase</keyword>
<evidence type="ECO:0000256" key="1">
    <source>
        <dbReference type="ARBA" id="ARBA00012513"/>
    </source>
</evidence>
<sequence>MEPGTLLAGRYRLDRPIDSGAMGAVWRARDERLDRDVAVKILLPGLDGAGERFEREAKTLASLKGPNYVEVYDYGEELDGDRTVQFLAMELVEGVSLARLLAREERLDPDRTMRIIAEAADALGAAHRRKVVHRDVKPANLLIDADDRVRVVDFGISLLVDRSRLTDSKEVLGTVPYVSPERLRNQDVTGSSDLYSLGAVAYECLAGTPPFPARDPMAVIHSHLYEEPPALPDSVPAPVASVVARSLRKAPDERWESGEQLAEACRAAVTGEIPIPPPEAPGVPAAPVDPEEPGKGRRRRMALVAAAVVLAAAVFGIVAWSPWTGDGPQGGEDESTVEAAAHTSEAVETTASPDPTPSGSASESPDAEESEAAGGTEDGGSEGDSGETSGGGATEEEDADEPKSGTTELPDVTGRTTFDARDYLEGLGFGNVVADVGYYAITPEPAHCTVVQQFPSAGSTVDYADQVTLSYHSRNAEGTSCEW</sequence>
<feature type="domain" description="Protein kinase" evidence="12">
    <location>
        <begin position="11"/>
        <end position="269"/>
    </location>
</feature>
<dbReference type="EC" id="2.7.11.1" evidence="1"/>
<dbReference type="InterPro" id="IPR008271">
    <property type="entry name" value="Ser/Thr_kinase_AS"/>
</dbReference>
<evidence type="ECO:0000256" key="6">
    <source>
        <dbReference type="ARBA" id="ARBA00022777"/>
    </source>
</evidence>
<dbReference type="PANTHER" id="PTHR43289:SF6">
    <property type="entry name" value="SERINE_THREONINE-PROTEIN KINASE NEKL-3"/>
    <property type="match status" value="1"/>
</dbReference>
<keyword evidence="7" id="KW-0067">ATP-binding</keyword>
<gene>
    <name evidence="14" type="ORF">ACFQS3_08030</name>
</gene>
<dbReference type="Pfam" id="PF03793">
    <property type="entry name" value="PASTA"/>
    <property type="match status" value="1"/>
</dbReference>
<evidence type="ECO:0000256" key="2">
    <source>
        <dbReference type="ARBA" id="ARBA00022527"/>
    </source>
</evidence>
<evidence type="ECO:0000256" key="9">
    <source>
        <dbReference type="ARBA" id="ARBA00048679"/>
    </source>
</evidence>
<dbReference type="Pfam" id="PF00069">
    <property type="entry name" value="Pkinase"/>
    <property type="match status" value="1"/>
</dbReference>
<dbReference type="SMART" id="SM00740">
    <property type="entry name" value="PASTA"/>
    <property type="match status" value="1"/>
</dbReference>
<dbReference type="InterPro" id="IPR000719">
    <property type="entry name" value="Prot_kinase_dom"/>
</dbReference>
<keyword evidence="5" id="KW-0547">Nucleotide-binding</keyword>
<keyword evidence="11" id="KW-1133">Transmembrane helix</keyword>
<feature type="region of interest" description="Disordered" evidence="10">
    <location>
        <begin position="272"/>
        <end position="295"/>
    </location>
</feature>
<comment type="catalytic activity">
    <reaction evidence="9">
        <text>L-seryl-[protein] + ATP = O-phospho-L-seryl-[protein] + ADP + H(+)</text>
        <dbReference type="Rhea" id="RHEA:17989"/>
        <dbReference type="Rhea" id="RHEA-COMP:9863"/>
        <dbReference type="Rhea" id="RHEA-COMP:11604"/>
        <dbReference type="ChEBI" id="CHEBI:15378"/>
        <dbReference type="ChEBI" id="CHEBI:29999"/>
        <dbReference type="ChEBI" id="CHEBI:30616"/>
        <dbReference type="ChEBI" id="CHEBI:83421"/>
        <dbReference type="ChEBI" id="CHEBI:456216"/>
        <dbReference type="EC" id="2.7.11.1"/>
    </reaction>
</comment>
<dbReference type="CDD" id="cd14014">
    <property type="entry name" value="STKc_PknB_like"/>
    <property type="match status" value="1"/>
</dbReference>
<evidence type="ECO:0000313" key="14">
    <source>
        <dbReference type="EMBL" id="MFC6957139.1"/>
    </source>
</evidence>
<keyword evidence="11" id="KW-0472">Membrane</keyword>
<organism evidence="14 15">
    <name type="scientific">Glycomyces mayteni</name>
    <dbReference type="NCBI Taxonomy" id="543887"/>
    <lineage>
        <taxon>Bacteria</taxon>
        <taxon>Bacillati</taxon>
        <taxon>Actinomycetota</taxon>
        <taxon>Actinomycetes</taxon>
        <taxon>Glycomycetales</taxon>
        <taxon>Glycomycetaceae</taxon>
        <taxon>Glycomyces</taxon>
    </lineage>
</organism>
<keyword evidence="2" id="KW-0723">Serine/threonine-protein kinase</keyword>
<comment type="catalytic activity">
    <reaction evidence="8">
        <text>L-threonyl-[protein] + ATP = O-phospho-L-threonyl-[protein] + ADP + H(+)</text>
        <dbReference type="Rhea" id="RHEA:46608"/>
        <dbReference type="Rhea" id="RHEA-COMP:11060"/>
        <dbReference type="Rhea" id="RHEA-COMP:11605"/>
        <dbReference type="ChEBI" id="CHEBI:15378"/>
        <dbReference type="ChEBI" id="CHEBI:30013"/>
        <dbReference type="ChEBI" id="CHEBI:30616"/>
        <dbReference type="ChEBI" id="CHEBI:61977"/>
        <dbReference type="ChEBI" id="CHEBI:456216"/>
        <dbReference type="EC" id="2.7.11.1"/>
    </reaction>
</comment>
<evidence type="ECO:0000256" key="4">
    <source>
        <dbReference type="ARBA" id="ARBA00022737"/>
    </source>
</evidence>
<proteinExistence type="predicted"/>
<dbReference type="SMART" id="SM00220">
    <property type="entry name" value="S_TKc"/>
    <property type="match status" value="1"/>
</dbReference>
<protein>
    <recommendedName>
        <fullName evidence="1">non-specific serine/threonine protein kinase</fullName>
        <ecNumber evidence="1">2.7.11.1</ecNumber>
    </recommendedName>
</protein>
<feature type="domain" description="PASTA" evidence="13">
    <location>
        <begin position="403"/>
        <end position="473"/>
    </location>
</feature>
<dbReference type="Gene3D" id="3.30.10.20">
    <property type="match status" value="1"/>
</dbReference>
<evidence type="ECO:0000256" key="8">
    <source>
        <dbReference type="ARBA" id="ARBA00047899"/>
    </source>
</evidence>
<name>A0ABW2D7D0_9ACTN</name>
<evidence type="ECO:0000256" key="11">
    <source>
        <dbReference type="SAM" id="Phobius"/>
    </source>
</evidence>
<dbReference type="InterPro" id="IPR011009">
    <property type="entry name" value="Kinase-like_dom_sf"/>
</dbReference>
<evidence type="ECO:0000259" key="12">
    <source>
        <dbReference type="PROSITE" id="PS50011"/>
    </source>
</evidence>
<keyword evidence="4" id="KW-0677">Repeat</keyword>
<evidence type="ECO:0000256" key="7">
    <source>
        <dbReference type="ARBA" id="ARBA00022840"/>
    </source>
</evidence>
<dbReference type="Proteomes" id="UP001596470">
    <property type="component" value="Unassembled WGS sequence"/>
</dbReference>
<evidence type="ECO:0000256" key="10">
    <source>
        <dbReference type="SAM" id="MobiDB-lite"/>
    </source>
</evidence>
<keyword evidence="6 14" id="KW-0418">Kinase</keyword>
<dbReference type="GO" id="GO:0016301">
    <property type="term" value="F:kinase activity"/>
    <property type="evidence" value="ECO:0007669"/>
    <property type="project" value="UniProtKB-KW"/>
</dbReference>
<keyword evidence="11" id="KW-0812">Transmembrane</keyword>
<evidence type="ECO:0000256" key="5">
    <source>
        <dbReference type="ARBA" id="ARBA00022741"/>
    </source>
</evidence>
<dbReference type="PROSITE" id="PS50011">
    <property type="entry name" value="PROTEIN_KINASE_DOM"/>
    <property type="match status" value="1"/>
</dbReference>
<evidence type="ECO:0000259" key="13">
    <source>
        <dbReference type="PROSITE" id="PS51178"/>
    </source>
</evidence>